<name>A0AAU9LWI8_9ASTR</name>
<dbReference type="Pfam" id="PF00227">
    <property type="entry name" value="Proteasome"/>
    <property type="match status" value="1"/>
</dbReference>
<keyword evidence="4" id="KW-1185">Reference proteome</keyword>
<gene>
    <name evidence="3" type="ORF">LVIROSA_LOCUS6332</name>
</gene>
<evidence type="ECO:0000256" key="2">
    <source>
        <dbReference type="SAM" id="MobiDB-lite"/>
    </source>
</evidence>
<dbReference type="Proteomes" id="UP001157418">
    <property type="component" value="Unassembled WGS sequence"/>
</dbReference>
<protein>
    <submittedName>
        <fullName evidence="3">Uncharacterized protein</fullName>
    </submittedName>
</protein>
<dbReference type="InterPro" id="IPR029055">
    <property type="entry name" value="Ntn_hydrolases_N"/>
</dbReference>
<dbReference type="InterPro" id="IPR001353">
    <property type="entry name" value="Proteasome_sua/b"/>
</dbReference>
<dbReference type="AlphaFoldDB" id="A0AAU9LWI8"/>
<evidence type="ECO:0000313" key="3">
    <source>
        <dbReference type="EMBL" id="CAH1418752.1"/>
    </source>
</evidence>
<proteinExistence type="predicted"/>
<evidence type="ECO:0000256" key="1">
    <source>
        <dbReference type="ARBA" id="ARBA00022942"/>
    </source>
</evidence>
<sequence>MEQWGKLPSQAEKNPNMNAINLRRGKSLGERNLKRASREEENEVIVVEPTKVVIPPKEPIWDEDICSPPCAVAPHVKPSTGDLRTLQLQVLPSTDLRTLQLQLLDPTNLTNLFPITKFLGLLATGTTADAKTLVPQARNEAAEFRCKYGYEMVVYVLARWIADKSQVYTQHAYMRPLGVVAMVLDIDDENGSKLFKCDPTDCNFCFAMMQSVLQEDFKANEIEVGIVRKEKANDSLEIL</sequence>
<accession>A0AAU9LWI8</accession>
<dbReference type="Gene3D" id="3.60.20.10">
    <property type="entry name" value="Glutamine Phosphoribosylpyrophosphate, subunit 1, domain 1"/>
    <property type="match status" value="1"/>
</dbReference>
<evidence type="ECO:0000313" key="4">
    <source>
        <dbReference type="Proteomes" id="UP001157418"/>
    </source>
</evidence>
<dbReference type="SUPFAM" id="SSF56235">
    <property type="entry name" value="N-terminal nucleophile aminohydrolases (Ntn hydrolases)"/>
    <property type="match status" value="1"/>
</dbReference>
<comment type="caution">
    <text evidence="3">The sequence shown here is derived from an EMBL/GenBank/DDBJ whole genome shotgun (WGS) entry which is preliminary data.</text>
</comment>
<dbReference type="GO" id="GO:0051603">
    <property type="term" value="P:proteolysis involved in protein catabolic process"/>
    <property type="evidence" value="ECO:0007669"/>
    <property type="project" value="InterPro"/>
</dbReference>
<keyword evidence="1" id="KW-0647">Proteasome</keyword>
<feature type="compositionally biased region" description="Basic and acidic residues" evidence="2">
    <location>
        <begin position="27"/>
        <end position="39"/>
    </location>
</feature>
<reference evidence="3 4" key="1">
    <citation type="submission" date="2022-01" db="EMBL/GenBank/DDBJ databases">
        <authorList>
            <person name="Xiong W."/>
            <person name="Schranz E."/>
        </authorList>
    </citation>
    <scope>NUCLEOTIDE SEQUENCE [LARGE SCALE GENOMIC DNA]</scope>
</reference>
<dbReference type="EMBL" id="CAKMRJ010000113">
    <property type="protein sequence ID" value="CAH1418752.1"/>
    <property type="molecule type" value="Genomic_DNA"/>
</dbReference>
<dbReference type="InterPro" id="IPR050115">
    <property type="entry name" value="Proteasome_alpha"/>
</dbReference>
<dbReference type="GO" id="GO:0005839">
    <property type="term" value="C:proteasome core complex"/>
    <property type="evidence" value="ECO:0007669"/>
    <property type="project" value="InterPro"/>
</dbReference>
<organism evidence="3 4">
    <name type="scientific">Lactuca virosa</name>
    <dbReference type="NCBI Taxonomy" id="75947"/>
    <lineage>
        <taxon>Eukaryota</taxon>
        <taxon>Viridiplantae</taxon>
        <taxon>Streptophyta</taxon>
        <taxon>Embryophyta</taxon>
        <taxon>Tracheophyta</taxon>
        <taxon>Spermatophyta</taxon>
        <taxon>Magnoliopsida</taxon>
        <taxon>eudicotyledons</taxon>
        <taxon>Gunneridae</taxon>
        <taxon>Pentapetalae</taxon>
        <taxon>asterids</taxon>
        <taxon>campanulids</taxon>
        <taxon>Asterales</taxon>
        <taxon>Asteraceae</taxon>
        <taxon>Cichorioideae</taxon>
        <taxon>Cichorieae</taxon>
        <taxon>Lactucinae</taxon>
        <taxon>Lactuca</taxon>
    </lineage>
</organism>
<dbReference type="PANTHER" id="PTHR11599">
    <property type="entry name" value="PROTEASOME SUBUNIT ALPHA/BETA"/>
    <property type="match status" value="1"/>
</dbReference>
<feature type="region of interest" description="Disordered" evidence="2">
    <location>
        <begin position="1"/>
        <end position="39"/>
    </location>
</feature>